<dbReference type="EMBL" id="WNTK01000009">
    <property type="protein sequence ID" value="KAG9477621.1"/>
    <property type="molecule type" value="Genomic_DNA"/>
</dbReference>
<keyword evidence="4 8" id="KW-0808">Transferase</keyword>
<organism evidence="9 10">
    <name type="scientific">Eleutherodactylus coqui</name>
    <name type="common">Puerto Rican coqui</name>
    <dbReference type="NCBI Taxonomy" id="57060"/>
    <lineage>
        <taxon>Eukaryota</taxon>
        <taxon>Metazoa</taxon>
        <taxon>Chordata</taxon>
        <taxon>Craniata</taxon>
        <taxon>Vertebrata</taxon>
        <taxon>Euteleostomi</taxon>
        <taxon>Amphibia</taxon>
        <taxon>Batrachia</taxon>
        <taxon>Anura</taxon>
        <taxon>Neobatrachia</taxon>
        <taxon>Hyloidea</taxon>
        <taxon>Eleutherodactylidae</taxon>
        <taxon>Eleutherodactylinae</taxon>
        <taxon>Eleutherodactylus</taxon>
        <taxon>Eleutherodactylus</taxon>
    </lineage>
</organism>
<evidence type="ECO:0000256" key="7">
    <source>
        <dbReference type="ARBA" id="ARBA00023136"/>
    </source>
</evidence>
<accession>A0A8J6K377</accession>
<dbReference type="AlphaFoldDB" id="A0A8J6K377"/>
<dbReference type="Proteomes" id="UP000770717">
    <property type="component" value="Unassembled WGS sequence"/>
</dbReference>
<evidence type="ECO:0000256" key="6">
    <source>
        <dbReference type="ARBA" id="ARBA00022989"/>
    </source>
</evidence>
<sequence length="533" mass="61854">MMSERKSDSELIAFEICFLISLWSRYSHFTRSRFSLGLELSGIWSSLQRGLESSWVVTLTWTLEPAMDTLTGRSSMSRSSTLRLKKVLISIWRNRKSMSSLKQIFVMVCFLAVICIILFIVISSKTGIRYSIIILSEYNVGKIAQDTLTPLKGNKTFIIAPYYDNRQGSLVRVLGIVHHTEVKQLCCYFCCNGQKSLVSVEGMIDIHSDRFGFPFGLADINCYEPPDCQASYMYLANCSDRDFTSLPRFEIRNRERKEFSANFTVCISTMYGNFNNVLQFIQTMEMYKLLGAQKVTIYVKNCSLWVERILDYYSKEGLVEVVPWPIQKYLRPSNQWFHDDNDDNDIGYYGQISTLNDCLYKNMYTSKYVLFNDLDEIILPFEHMTWDGMMEKLQRENPDAGVFLFESHTFPQTAVTNGDFTGISSWKDVPGFNLLNYVHREPDRPELYNARKMIVDPRKTFQLSVHSVLKSFGKTLNVPLKTALVRHCRGPHQPNLNRAQLIDDRTIWKYNVSLIRRVNQVLKQISLNWKTKT</sequence>
<dbReference type="OrthoDB" id="2526284at2759"/>
<comment type="similarity">
    <text evidence="2 8">Belongs to the glycosyltransferase 92 family.</text>
</comment>
<evidence type="ECO:0000256" key="3">
    <source>
        <dbReference type="ARBA" id="ARBA00022676"/>
    </source>
</evidence>
<evidence type="ECO:0000313" key="9">
    <source>
        <dbReference type="EMBL" id="KAG9477621.1"/>
    </source>
</evidence>
<reference evidence="9" key="1">
    <citation type="thesis" date="2020" institute="ProQuest LLC" country="789 East Eisenhower Parkway, Ann Arbor, MI, USA">
        <title>Comparative Genomics and Chromosome Evolution.</title>
        <authorList>
            <person name="Mudd A.B."/>
        </authorList>
    </citation>
    <scope>NUCLEOTIDE SEQUENCE</scope>
    <source>
        <strain evidence="9">HN-11 Male</strain>
        <tissue evidence="9">Kidney and liver</tissue>
    </source>
</reference>
<evidence type="ECO:0000256" key="1">
    <source>
        <dbReference type="ARBA" id="ARBA00004167"/>
    </source>
</evidence>
<feature type="transmembrane region" description="Helical" evidence="8">
    <location>
        <begin position="104"/>
        <end position="122"/>
    </location>
</feature>
<name>A0A8J6K377_ELECQ</name>
<evidence type="ECO:0000256" key="4">
    <source>
        <dbReference type="ARBA" id="ARBA00022679"/>
    </source>
</evidence>
<protein>
    <recommendedName>
        <fullName evidence="8">Glycosyltransferase family 92 protein</fullName>
        <ecNumber evidence="8">2.4.1.-</ecNumber>
    </recommendedName>
</protein>
<dbReference type="InterPro" id="IPR008166">
    <property type="entry name" value="Glyco_transf_92"/>
</dbReference>
<dbReference type="EC" id="2.4.1.-" evidence="8"/>
<evidence type="ECO:0000256" key="5">
    <source>
        <dbReference type="ARBA" id="ARBA00022692"/>
    </source>
</evidence>
<dbReference type="Pfam" id="PF01697">
    <property type="entry name" value="Glyco_transf_92"/>
    <property type="match status" value="1"/>
</dbReference>
<dbReference type="GO" id="GO:0016757">
    <property type="term" value="F:glycosyltransferase activity"/>
    <property type="evidence" value="ECO:0007669"/>
    <property type="project" value="UniProtKB-UniRule"/>
</dbReference>
<dbReference type="GO" id="GO:0016020">
    <property type="term" value="C:membrane"/>
    <property type="evidence" value="ECO:0007669"/>
    <property type="project" value="UniProtKB-SubCell"/>
</dbReference>
<comment type="subcellular location">
    <subcellularLocation>
        <location evidence="1">Membrane</location>
        <topology evidence="1">Single-pass membrane protein</topology>
    </subcellularLocation>
</comment>
<keyword evidence="6 8" id="KW-1133">Transmembrane helix</keyword>
<keyword evidence="3 8" id="KW-0328">Glycosyltransferase</keyword>
<proteinExistence type="inferred from homology"/>
<dbReference type="GO" id="GO:0005737">
    <property type="term" value="C:cytoplasm"/>
    <property type="evidence" value="ECO:0007669"/>
    <property type="project" value="TreeGrafter"/>
</dbReference>
<gene>
    <name evidence="9" type="ORF">GDO78_012899</name>
</gene>
<dbReference type="PANTHER" id="PTHR21461">
    <property type="entry name" value="GLYCOSYLTRANSFERASE FAMILY 92 PROTEIN"/>
    <property type="match status" value="1"/>
</dbReference>
<evidence type="ECO:0000313" key="10">
    <source>
        <dbReference type="Proteomes" id="UP000770717"/>
    </source>
</evidence>
<evidence type="ECO:0000256" key="8">
    <source>
        <dbReference type="RuleBase" id="RU366017"/>
    </source>
</evidence>
<evidence type="ECO:0000256" key="2">
    <source>
        <dbReference type="ARBA" id="ARBA00007647"/>
    </source>
</evidence>
<comment type="caution">
    <text evidence="9">The sequence shown here is derived from an EMBL/GenBank/DDBJ whole genome shotgun (WGS) entry which is preliminary data.</text>
</comment>
<keyword evidence="10" id="KW-1185">Reference proteome</keyword>
<keyword evidence="7 8" id="KW-0472">Membrane</keyword>
<keyword evidence="5 8" id="KW-0812">Transmembrane</keyword>
<dbReference type="PANTHER" id="PTHR21461:SF90">
    <property type="entry name" value="GLYCOSYLTRANSFERASE FAMILY 92 PROTEIN"/>
    <property type="match status" value="1"/>
</dbReference>